<dbReference type="PANTHER" id="PTHR33317:SF4">
    <property type="entry name" value="POLYNUCLEOTIDYL TRANSFERASE, RIBONUCLEASE H-LIKE SUPERFAMILY PROTEIN"/>
    <property type="match status" value="1"/>
</dbReference>
<evidence type="ECO:0000313" key="7">
    <source>
        <dbReference type="EMBL" id="AUO19574.1"/>
    </source>
</evidence>
<evidence type="ECO:0000259" key="6">
    <source>
        <dbReference type="SMART" id="SM00732"/>
    </source>
</evidence>
<dbReference type="GO" id="GO:0005829">
    <property type="term" value="C:cytosol"/>
    <property type="evidence" value="ECO:0007669"/>
    <property type="project" value="TreeGrafter"/>
</dbReference>
<evidence type="ECO:0000256" key="2">
    <source>
        <dbReference type="ARBA" id="ARBA00022517"/>
    </source>
</evidence>
<dbReference type="GO" id="GO:0004518">
    <property type="term" value="F:nuclease activity"/>
    <property type="evidence" value="ECO:0007669"/>
    <property type="project" value="UniProtKB-KW"/>
</dbReference>
<evidence type="ECO:0000256" key="1">
    <source>
        <dbReference type="ARBA" id="ARBA00022490"/>
    </source>
</evidence>
<dbReference type="EMBL" id="CP020991">
    <property type="protein sequence ID" value="AUO19574.1"/>
    <property type="molecule type" value="Genomic_DNA"/>
</dbReference>
<dbReference type="SMART" id="SM00732">
    <property type="entry name" value="YqgFc"/>
    <property type="match status" value="1"/>
</dbReference>
<dbReference type="Gene3D" id="3.30.420.140">
    <property type="entry name" value="YqgF/RNase H-like domain"/>
    <property type="match status" value="1"/>
</dbReference>
<keyword evidence="4 5" id="KW-0378">Hydrolase</keyword>
<evidence type="ECO:0000256" key="4">
    <source>
        <dbReference type="ARBA" id="ARBA00022801"/>
    </source>
</evidence>
<feature type="domain" description="YqgF/RNase H-like" evidence="6">
    <location>
        <begin position="1"/>
        <end position="101"/>
    </location>
</feature>
<dbReference type="GO" id="GO:0000967">
    <property type="term" value="P:rRNA 5'-end processing"/>
    <property type="evidence" value="ECO:0007669"/>
    <property type="project" value="UniProtKB-UniRule"/>
</dbReference>
<evidence type="ECO:0000256" key="5">
    <source>
        <dbReference type="HAMAP-Rule" id="MF_00651"/>
    </source>
</evidence>
<keyword evidence="1 5" id="KW-0963">Cytoplasm</keyword>
<dbReference type="InterPro" id="IPR012337">
    <property type="entry name" value="RNaseH-like_sf"/>
</dbReference>
<keyword evidence="2 5" id="KW-0690">Ribosome biogenesis</keyword>
<dbReference type="PANTHER" id="PTHR33317">
    <property type="entry name" value="POLYNUCLEOTIDYL TRANSFERASE, RIBONUCLEASE H-LIKE SUPERFAMILY PROTEIN"/>
    <property type="match status" value="1"/>
</dbReference>
<dbReference type="InterPro" id="IPR006641">
    <property type="entry name" value="YqgF/RNaseH-like_dom"/>
</dbReference>
<dbReference type="EC" id="3.1.-.-" evidence="5"/>
<dbReference type="GO" id="GO:0016788">
    <property type="term" value="F:hydrolase activity, acting on ester bonds"/>
    <property type="evidence" value="ECO:0007669"/>
    <property type="project" value="UniProtKB-UniRule"/>
</dbReference>
<evidence type="ECO:0000256" key="3">
    <source>
        <dbReference type="ARBA" id="ARBA00022722"/>
    </source>
</evidence>
<dbReference type="SUPFAM" id="SSF53098">
    <property type="entry name" value="Ribonuclease H-like"/>
    <property type="match status" value="1"/>
</dbReference>
<comment type="similarity">
    <text evidence="5">Belongs to the YqgF HJR family.</text>
</comment>
<dbReference type="Pfam" id="PF03652">
    <property type="entry name" value="RuvX"/>
    <property type="match status" value="1"/>
</dbReference>
<keyword evidence="3 5" id="KW-0540">Nuclease</keyword>
<accession>A0A2K9P2U9</accession>
<dbReference type="InterPro" id="IPR005227">
    <property type="entry name" value="YqgF"/>
</dbReference>
<dbReference type="HAMAP" id="MF_00651">
    <property type="entry name" value="Nuclease_YqgF"/>
    <property type="match status" value="1"/>
</dbReference>
<protein>
    <recommendedName>
        <fullName evidence="5">Putative pre-16S rRNA nuclease</fullName>
        <ecNumber evidence="5">3.1.-.-</ecNumber>
    </recommendedName>
</protein>
<dbReference type="RefSeq" id="WP_102365772.1">
    <property type="nucleotide sequence ID" value="NZ_CP020991.1"/>
</dbReference>
<evidence type="ECO:0000313" key="8">
    <source>
        <dbReference type="Proteomes" id="UP000235589"/>
    </source>
</evidence>
<dbReference type="GeneID" id="98062813"/>
<reference evidence="7 8" key="1">
    <citation type="submission" date="2017-04" db="EMBL/GenBank/DDBJ databases">
        <title>Monoglobus pectinilyticus 14 draft genome.</title>
        <authorList>
            <person name="Kim C."/>
            <person name="Rosendale D.I."/>
            <person name="Kelly W.J."/>
            <person name="Tannock G.W."/>
            <person name="Patchett M.L."/>
            <person name="Jordens J.Z."/>
        </authorList>
    </citation>
    <scope>NUCLEOTIDE SEQUENCE [LARGE SCALE GENOMIC DNA]</scope>
    <source>
        <strain evidence="7 8">14</strain>
    </source>
</reference>
<name>A0A2K9P2U9_9FIRM</name>
<dbReference type="InterPro" id="IPR037027">
    <property type="entry name" value="YqgF/RNaseH-like_dom_sf"/>
</dbReference>
<dbReference type="CDD" id="cd16964">
    <property type="entry name" value="YqgF"/>
    <property type="match status" value="1"/>
</dbReference>
<sequence>MKSLGIDFGDSRTGFAVSDELGFGAGTLDNFKSGSIYKVAEYAAKLSNELGVSEIVVGFPKNMNGTVGERGEKTKMFVEKLEELVDVPVILWDERLTTVSAHNLMNVTNVRGKKRKESVDSISAAFILQSYLDSKR</sequence>
<keyword evidence="8" id="KW-1185">Reference proteome</keyword>
<dbReference type="Proteomes" id="UP000235589">
    <property type="component" value="Chromosome"/>
</dbReference>
<dbReference type="OrthoDB" id="9796140at2"/>
<comment type="function">
    <text evidence="5">Could be a nuclease involved in processing of the 5'-end of pre-16S rRNA.</text>
</comment>
<organism evidence="7 8">
    <name type="scientific">Monoglobus pectinilyticus</name>
    <dbReference type="NCBI Taxonomy" id="1981510"/>
    <lineage>
        <taxon>Bacteria</taxon>
        <taxon>Bacillati</taxon>
        <taxon>Bacillota</taxon>
        <taxon>Clostridia</taxon>
        <taxon>Monoglobales</taxon>
        <taxon>Monoglobaceae</taxon>
        <taxon>Monoglobus</taxon>
    </lineage>
</organism>
<proteinExistence type="inferred from homology"/>
<dbReference type="KEGG" id="mpec:B9O19_01413"/>
<dbReference type="NCBIfam" id="TIGR00250">
    <property type="entry name" value="RNAse_H_YqgF"/>
    <property type="match status" value="1"/>
</dbReference>
<dbReference type="AlphaFoldDB" id="A0A2K9P2U9"/>
<comment type="subcellular location">
    <subcellularLocation>
        <location evidence="5">Cytoplasm</location>
    </subcellularLocation>
</comment>
<gene>
    <name evidence="7" type="ORF">B9O19_01413</name>
</gene>